<dbReference type="CDD" id="cd07557">
    <property type="entry name" value="trimeric_dUTPase"/>
    <property type="match status" value="1"/>
</dbReference>
<dbReference type="GO" id="GO:0006508">
    <property type="term" value="P:proteolysis"/>
    <property type="evidence" value="ECO:0007669"/>
    <property type="project" value="UniProtKB-KW"/>
</dbReference>
<feature type="non-terminal residue" evidence="5">
    <location>
        <position position="157"/>
    </location>
</feature>
<evidence type="ECO:0000256" key="2">
    <source>
        <dbReference type="ARBA" id="ARBA00022750"/>
    </source>
</evidence>
<dbReference type="InterPro" id="IPR001969">
    <property type="entry name" value="Aspartic_peptidase_AS"/>
</dbReference>
<dbReference type="InterPro" id="IPR051592">
    <property type="entry name" value="HERV-K_Pro_peptidase_A2"/>
</dbReference>
<dbReference type="PROSITE" id="PS50175">
    <property type="entry name" value="ASP_PROT_RETROV"/>
    <property type="match status" value="1"/>
</dbReference>
<keyword evidence="6" id="KW-1185">Reference proteome</keyword>
<protein>
    <submittedName>
        <fullName evidence="5">POK9 protein</fullName>
    </submittedName>
</protein>
<name>A0A7K6SXK5_CALNI</name>
<proteinExistence type="predicted"/>
<dbReference type="InterPro" id="IPR029054">
    <property type="entry name" value="dUTPase-like"/>
</dbReference>
<keyword evidence="1" id="KW-0645">Protease</keyword>
<dbReference type="Proteomes" id="UP000546235">
    <property type="component" value="Unassembled WGS sequence"/>
</dbReference>
<dbReference type="InterPro" id="IPR036157">
    <property type="entry name" value="dUTPase-like_sf"/>
</dbReference>
<dbReference type="GO" id="GO:0004190">
    <property type="term" value="F:aspartic-type endopeptidase activity"/>
    <property type="evidence" value="ECO:0007669"/>
    <property type="project" value="UniProtKB-KW"/>
</dbReference>
<comment type="caution">
    <text evidence="5">The sequence shown here is derived from an EMBL/GenBank/DDBJ whole genome shotgun (WGS) entry which is preliminary data.</text>
</comment>
<dbReference type="SUPFAM" id="SSF51283">
    <property type="entry name" value="dUTPase-like"/>
    <property type="match status" value="1"/>
</dbReference>
<feature type="non-terminal residue" evidence="5">
    <location>
        <position position="1"/>
    </location>
</feature>
<evidence type="ECO:0000313" key="6">
    <source>
        <dbReference type="Proteomes" id="UP000546235"/>
    </source>
</evidence>
<evidence type="ECO:0000259" key="4">
    <source>
        <dbReference type="PROSITE" id="PS50175"/>
    </source>
</evidence>
<evidence type="ECO:0000256" key="1">
    <source>
        <dbReference type="ARBA" id="ARBA00022670"/>
    </source>
</evidence>
<dbReference type="Gene3D" id="2.70.40.10">
    <property type="match status" value="1"/>
</dbReference>
<evidence type="ECO:0000256" key="3">
    <source>
        <dbReference type="ARBA" id="ARBA00022801"/>
    </source>
</evidence>
<evidence type="ECO:0000313" key="5">
    <source>
        <dbReference type="EMBL" id="NWX02877.1"/>
    </source>
</evidence>
<gene>
    <name evidence="5" type="primary">Ervk9_2</name>
    <name evidence="5" type="ORF">CALNIC_R11371</name>
</gene>
<keyword evidence="2" id="KW-0064">Aspartyl protease</keyword>
<reference evidence="5 6" key="1">
    <citation type="submission" date="2019-09" db="EMBL/GenBank/DDBJ databases">
        <title>Bird 10,000 Genomes (B10K) Project - Family phase.</title>
        <authorList>
            <person name="Zhang G."/>
        </authorList>
    </citation>
    <scope>NUCLEOTIDE SEQUENCE [LARGE SCALE GENOMIC DNA]</scope>
    <source>
        <strain evidence="5">OUT-0007</strain>
        <tissue evidence="5">Blood</tissue>
    </source>
</reference>
<dbReference type="InterPro" id="IPR001995">
    <property type="entry name" value="Peptidase_A2_cat"/>
</dbReference>
<organism evidence="5 6">
    <name type="scientific">Caloenas nicobarica</name>
    <name type="common">Nicobar pigeon</name>
    <dbReference type="NCBI Taxonomy" id="187106"/>
    <lineage>
        <taxon>Eukaryota</taxon>
        <taxon>Metazoa</taxon>
        <taxon>Chordata</taxon>
        <taxon>Craniata</taxon>
        <taxon>Vertebrata</taxon>
        <taxon>Euteleostomi</taxon>
        <taxon>Archelosauria</taxon>
        <taxon>Archosauria</taxon>
        <taxon>Dinosauria</taxon>
        <taxon>Saurischia</taxon>
        <taxon>Theropoda</taxon>
        <taxon>Coelurosauria</taxon>
        <taxon>Aves</taxon>
        <taxon>Neognathae</taxon>
        <taxon>Neoaves</taxon>
        <taxon>Columbimorphae</taxon>
        <taxon>Columbiformes</taxon>
        <taxon>Columbidae</taxon>
        <taxon>Caloenas</taxon>
    </lineage>
</organism>
<dbReference type="EMBL" id="VZSB01001402">
    <property type="protein sequence ID" value="NWX02877.1"/>
    <property type="molecule type" value="Genomic_DNA"/>
</dbReference>
<keyword evidence="3" id="KW-0378">Hydrolase</keyword>
<dbReference type="PANTHER" id="PTHR19422:SF123">
    <property type="entry name" value="RT1 CLASS I, LOCUS CE15"/>
    <property type="match status" value="1"/>
</dbReference>
<dbReference type="AlphaFoldDB" id="A0A7K6SXK5"/>
<feature type="domain" description="Peptidase A2" evidence="4">
    <location>
        <begin position="143"/>
        <end position="157"/>
    </location>
</feature>
<dbReference type="Pfam" id="PF00692">
    <property type="entry name" value="dUTPase"/>
    <property type="match status" value="1"/>
</dbReference>
<dbReference type="InterPro" id="IPR033704">
    <property type="entry name" value="dUTPase_trimeric"/>
</dbReference>
<dbReference type="PROSITE" id="PS00141">
    <property type="entry name" value="ASP_PROTEASE"/>
    <property type="match status" value="1"/>
</dbReference>
<dbReference type="PANTHER" id="PTHR19422">
    <property type="entry name" value="GAG RETROVIRAL POLYPROTEIN"/>
    <property type="match status" value="1"/>
</dbReference>
<accession>A0A7K6SXK5</accession>
<sequence length="157" mass="16406">AGSAGVDVETAIDITIVDSKVHLIDSNIKGPLGNDLCALLLGRSSTSKQGIFVVPGVIDVDYEGIIKIMLYVINSPVSIPKGSRIAQLIPFHSQVPQPGSSIRGAGGFGSTGAPRVYFAMDNTKGKPEKQVKLTGPDGVTIREQFTIDTGADVTIIS</sequence>